<dbReference type="PANTHER" id="PTHR43464">
    <property type="entry name" value="METHYLTRANSFERASE"/>
    <property type="match status" value="1"/>
</dbReference>
<organism evidence="5 6">
    <name type="scientific">Salipiger bermudensis (strain DSM 26914 / JCM 13377 / KCTC 12554 / HTCC2601)</name>
    <name type="common">Pelagibaca bermudensis</name>
    <dbReference type="NCBI Taxonomy" id="314265"/>
    <lineage>
        <taxon>Bacteria</taxon>
        <taxon>Pseudomonadati</taxon>
        <taxon>Pseudomonadota</taxon>
        <taxon>Alphaproteobacteria</taxon>
        <taxon>Rhodobacterales</taxon>
        <taxon>Roseobacteraceae</taxon>
        <taxon>Salipiger</taxon>
    </lineage>
</organism>
<reference evidence="5 6" key="1">
    <citation type="journal article" date="2010" name="J. Bacteriol.">
        <title>Genome sequences of Pelagibaca bermudensis HTCC2601T and Maritimibacter alkaliphilus HTCC2654T, the type strains of two marine Roseobacter genera.</title>
        <authorList>
            <person name="Thrash J.C."/>
            <person name="Cho J.C."/>
            <person name="Ferriera S."/>
            <person name="Johnson J."/>
            <person name="Vergin K.L."/>
            <person name="Giovannoni S.J."/>
        </authorList>
    </citation>
    <scope>NUCLEOTIDE SEQUENCE [LARGE SCALE GENOMIC DNA]</scope>
    <source>
        <strain evidence="6">DSM 26914 / JCM 13377 / KCTC 12554 / HTCC2601</strain>
    </source>
</reference>
<dbReference type="GO" id="GO:0008168">
    <property type="term" value="F:methyltransferase activity"/>
    <property type="evidence" value="ECO:0007669"/>
    <property type="project" value="UniProtKB-KW"/>
</dbReference>
<dbReference type="PANTHER" id="PTHR43464:SF19">
    <property type="entry name" value="UBIQUINONE BIOSYNTHESIS O-METHYLTRANSFERASE, MITOCHONDRIAL"/>
    <property type="match status" value="1"/>
</dbReference>
<gene>
    <name evidence="5" type="ORF">R2601_11664</name>
</gene>
<accession>Q0FIY8</accession>
<dbReference type="AlphaFoldDB" id="Q0FIY8"/>
<dbReference type="GO" id="GO:0032259">
    <property type="term" value="P:methylation"/>
    <property type="evidence" value="ECO:0007669"/>
    <property type="project" value="UniProtKB-KW"/>
</dbReference>
<name>Q0FIY8_SALBH</name>
<dbReference type="InterPro" id="IPR029063">
    <property type="entry name" value="SAM-dependent_MTases_sf"/>
</dbReference>
<dbReference type="EMBL" id="AATQ01000054">
    <property type="protein sequence ID" value="EAU44135.1"/>
    <property type="molecule type" value="Genomic_DNA"/>
</dbReference>
<sequence>MSDDRTLAVYAKRAQDYANLQPDAPFETLSTFIARLPEGARVLDLGCGPGHDSGHMAKAGLAVEALDASPEMVALARASHGVDARQGHFDDLDAHARYDGIWASFSLLHAPRADMPRHLAAIARALKPGGLLGLSLKEGTGEGRDRLGRFYTFYIEDDLRALLADVGLTIRDVTRGEGRGLDGSASTWISVLAHD</sequence>
<evidence type="ECO:0000259" key="4">
    <source>
        <dbReference type="Pfam" id="PF13649"/>
    </source>
</evidence>
<evidence type="ECO:0000313" key="6">
    <source>
        <dbReference type="Proteomes" id="UP000006230"/>
    </source>
</evidence>
<keyword evidence="6" id="KW-1185">Reference proteome</keyword>
<dbReference type="CDD" id="cd02440">
    <property type="entry name" value="AdoMet_MTases"/>
    <property type="match status" value="1"/>
</dbReference>
<dbReference type="Gene3D" id="3.40.50.150">
    <property type="entry name" value="Vaccinia Virus protein VP39"/>
    <property type="match status" value="1"/>
</dbReference>
<dbReference type="InterPro" id="IPR041698">
    <property type="entry name" value="Methyltransf_25"/>
</dbReference>
<dbReference type="Pfam" id="PF13649">
    <property type="entry name" value="Methyltransf_25"/>
    <property type="match status" value="1"/>
</dbReference>
<dbReference type="Proteomes" id="UP000006230">
    <property type="component" value="Unassembled WGS sequence"/>
</dbReference>
<evidence type="ECO:0000256" key="1">
    <source>
        <dbReference type="ARBA" id="ARBA00022603"/>
    </source>
</evidence>
<keyword evidence="2" id="KW-0808">Transferase</keyword>
<dbReference type="eggNOG" id="COG2226">
    <property type="taxonomic scope" value="Bacteria"/>
</dbReference>
<evidence type="ECO:0000256" key="3">
    <source>
        <dbReference type="ARBA" id="ARBA00022691"/>
    </source>
</evidence>
<comment type="caution">
    <text evidence="5">The sequence shown here is derived from an EMBL/GenBank/DDBJ whole genome shotgun (WGS) entry which is preliminary data.</text>
</comment>
<feature type="domain" description="Methyltransferase" evidence="4">
    <location>
        <begin position="42"/>
        <end position="130"/>
    </location>
</feature>
<evidence type="ECO:0000313" key="5">
    <source>
        <dbReference type="EMBL" id="EAU44135.1"/>
    </source>
</evidence>
<proteinExistence type="predicted"/>
<keyword evidence="3" id="KW-0949">S-adenosyl-L-methionine</keyword>
<dbReference type="RefSeq" id="WP_007793932.1">
    <property type="nucleotide sequence ID" value="NZ_DS022276.1"/>
</dbReference>
<protein>
    <recommendedName>
        <fullName evidence="4">Methyltransferase domain-containing protein</fullName>
    </recommendedName>
</protein>
<keyword evidence="1" id="KW-0489">Methyltransferase</keyword>
<dbReference type="SUPFAM" id="SSF53335">
    <property type="entry name" value="S-adenosyl-L-methionine-dependent methyltransferases"/>
    <property type="match status" value="1"/>
</dbReference>
<dbReference type="STRING" id="314265.R2601_11664"/>
<dbReference type="OrthoDB" id="9804312at2"/>
<evidence type="ECO:0000256" key="2">
    <source>
        <dbReference type="ARBA" id="ARBA00022679"/>
    </source>
</evidence>
<dbReference type="HOGENOM" id="CLU_057823_2_0_5"/>